<dbReference type="InterPro" id="IPR013762">
    <property type="entry name" value="Integrase-like_cat_sf"/>
</dbReference>
<evidence type="ECO:0000313" key="3">
    <source>
        <dbReference type="EMBL" id="SVD84668.1"/>
    </source>
</evidence>
<dbReference type="InterPro" id="IPR011010">
    <property type="entry name" value="DNA_brk_join_enz"/>
</dbReference>
<evidence type="ECO:0008006" key="4">
    <source>
        <dbReference type="Google" id="ProtNLM"/>
    </source>
</evidence>
<protein>
    <recommendedName>
        <fullName evidence="4">Core-binding (CB) domain-containing protein</fullName>
    </recommendedName>
</protein>
<dbReference type="Gene3D" id="1.10.443.10">
    <property type="entry name" value="Intergrase catalytic core"/>
    <property type="match status" value="1"/>
</dbReference>
<name>A0A382YQ82_9ZZZZ</name>
<evidence type="ECO:0000256" key="1">
    <source>
        <dbReference type="ARBA" id="ARBA00023125"/>
    </source>
</evidence>
<dbReference type="InterPro" id="IPR010998">
    <property type="entry name" value="Integrase_recombinase_N"/>
</dbReference>
<proteinExistence type="predicted"/>
<dbReference type="EMBL" id="UINC01177174">
    <property type="protein sequence ID" value="SVD84668.1"/>
    <property type="molecule type" value="Genomic_DNA"/>
</dbReference>
<dbReference type="GO" id="GO:0003677">
    <property type="term" value="F:DNA binding"/>
    <property type="evidence" value="ECO:0007669"/>
    <property type="project" value="UniProtKB-KW"/>
</dbReference>
<accession>A0A382YQ82</accession>
<sequence length="216" mass="25723">MATITRHYGKWQVQIRRVNHPSQTQSFILKKDAEEWARKIEIQIQHDNFGIRRKDFPVCKEIILKYINEVSINKKGYRVEKYHLKNLLEHSIASLPINLVTPQLFAKYRDERLKKVKSSTVLREFNILQHIFSTVIKEWGLPITNPCKMITKPNGNYRRERRLTEYEYNYLVKGNYPQQTLRHIIEFAIETAMRRGEILNIKPEHIKGQTLLIPVT</sequence>
<dbReference type="SUPFAM" id="SSF56349">
    <property type="entry name" value="DNA breaking-rejoining enzymes"/>
    <property type="match status" value="1"/>
</dbReference>
<dbReference type="GO" id="GO:0006310">
    <property type="term" value="P:DNA recombination"/>
    <property type="evidence" value="ECO:0007669"/>
    <property type="project" value="UniProtKB-KW"/>
</dbReference>
<keyword evidence="1" id="KW-0238">DNA-binding</keyword>
<keyword evidence="2" id="KW-0233">DNA recombination</keyword>
<evidence type="ECO:0000256" key="2">
    <source>
        <dbReference type="ARBA" id="ARBA00023172"/>
    </source>
</evidence>
<organism evidence="3">
    <name type="scientific">marine metagenome</name>
    <dbReference type="NCBI Taxonomy" id="408172"/>
    <lineage>
        <taxon>unclassified sequences</taxon>
        <taxon>metagenomes</taxon>
        <taxon>ecological metagenomes</taxon>
    </lineage>
</organism>
<reference evidence="3" key="1">
    <citation type="submission" date="2018-05" db="EMBL/GenBank/DDBJ databases">
        <authorList>
            <person name="Lanie J.A."/>
            <person name="Ng W.-L."/>
            <person name="Kazmierczak K.M."/>
            <person name="Andrzejewski T.M."/>
            <person name="Davidsen T.M."/>
            <person name="Wayne K.J."/>
            <person name="Tettelin H."/>
            <person name="Glass J.I."/>
            <person name="Rusch D."/>
            <person name="Podicherti R."/>
            <person name="Tsui H.-C.T."/>
            <person name="Winkler M.E."/>
        </authorList>
    </citation>
    <scope>NUCLEOTIDE SEQUENCE</scope>
</reference>
<dbReference type="GO" id="GO:0015074">
    <property type="term" value="P:DNA integration"/>
    <property type="evidence" value="ECO:0007669"/>
    <property type="project" value="InterPro"/>
</dbReference>
<dbReference type="AlphaFoldDB" id="A0A382YQ82"/>
<feature type="non-terminal residue" evidence="3">
    <location>
        <position position="216"/>
    </location>
</feature>
<dbReference type="Gene3D" id="1.10.150.130">
    <property type="match status" value="1"/>
</dbReference>
<gene>
    <name evidence="3" type="ORF">METZ01_LOCUS437522</name>
</gene>